<keyword evidence="1" id="KW-0812">Transmembrane</keyword>
<dbReference type="EMBL" id="BARV01008316">
    <property type="protein sequence ID" value="GAI02913.1"/>
    <property type="molecule type" value="Genomic_DNA"/>
</dbReference>
<dbReference type="SUPFAM" id="SSF82866">
    <property type="entry name" value="Multidrug efflux transporter AcrB transmembrane domain"/>
    <property type="match status" value="1"/>
</dbReference>
<protein>
    <recommendedName>
        <fullName evidence="3">Membrane transport protein MMPL domain-containing protein</fullName>
    </recommendedName>
</protein>
<evidence type="ECO:0008006" key="3">
    <source>
        <dbReference type="Google" id="ProtNLM"/>
    </source>
</evidence>
<organism evidence="2">
    <name type="scientific">marine sediment metagenome</name>
    <dbReference type="NCBI Taxonomy" id="412755"/>
    <lineage>
        <taxon>unclassified sequences</taxon>
        <taxon>metagenomes</taxon>
        <taxon>ecological metagenomes</taxon>
    </lineage>
</organism>
<evidence type="ECO:0000313" key="2">
    <source>
        <dbReference type="EMBL" id="GAI02913.1"/>
    </source>
</evidence>
<sequence>MREIVGTGETIHFIVEADDVTSAEVLNWQQDYLDRALSSYPQIMSGESLAMFVSGATGGVIPPQPQIDAILEGTPPLYLSQFLADDRMMTKMSFNVDYMSLEETLNLLQAMREEARTPAGVSFSPVGSVAVGANIVDAVVGSRLNLNLICLGAVCVVLVLVYRRFGSILFTILPVGAVIAWSSLDMYLIGIPLNPLTAILGVLIVRLFARLSPHM</sequence>
<keyword evidence="1" id="KW-1133">Transmembrane helix</keyword>
<accession>X1K8J9</accession>
<gene>
    <name evidence="2" type="ORF">S06H3_16754</name>
</gene>
<proteinExistence type="predicted"/>
<dbReference type="Gene3D" id="1.20.1640.10">
    <property type="entry name" value="Multidrug efflux transporter AcrB transmembrane domain"/>
    <property type="match status" value="1"/>
</dbReference>
<feature type="transmembrane region" description="Helical" evidence="1">
    <location>
        <begin position="144"/>
        <end position="161"/>
    </location>
</feature>
<dbReference type="AlphaFoldDB" id="X1K8J9"/>
<reference evidence="2" key="1">
    <citation type="journal article" date="2014" name="Front. Microbiol.">
        <title>High frequency of phylogenetically diverse reductive dehalogenase-homologous genes in deep subseafloor sedimentary metagenomes.</title>
        <authorList>
            <person name="Kawai M."/>
            <person name="Futagami T."/>
            <person name="Toyoda A."/>
            <person name="Takaki Y."/>
            <person name="Nishi S."/>
            <person name="Hori S."/>
            <person name="Arai W."/>
            <person name="Tsubouchi T."/>
            <person name="Morono Y."/>
            <person name="Uchiyama I."/>
            <person name="Ito T."/>
            <person name="Fujiyama A."/>
            <person name="Inagaki F."/>
            <person name="Takami H."/>
        </authorList>
    </citation>
    <scope>NUCLEOTIDE SEQUENCE</scope>
    <source>
        <strain evidence="2">Expedition CK06-06</strain>
    </source>
</reference>
<feature type="transmembrane region" description="Helical" evidence="1">
    <location>
        <begin position="190"/>
        <end position="209"/>
    </location>
</feature>
<keyword evidence="1" id="KW-0472">Membrane</keyword>
<evidence type="ECO:0000256" key="1">
    <source>
        <dbReference type="SAM" id="Phobius"/>
    </source>
</evidence>
<comment type="caution">
    <text evidence="2">The sequence shown here is derived from an EMBL/GenBank/DDBJ whole genome shotgun (WGS) entry which is preliminary data.</text>
</comment>
<name>X1K8J9_9ZZZZ</name>